<evidence type="ECO:0000259" key="3">
    <source>
        <dbReference type="Pfam" id="PF25221"/>
    </source>
</evidence>
<reference evidence="4" key="1">
    <citation type="submission" date="2016-10" db="EMBL/GenBank/DDBJ databases">
        <title>Sequence of Gallionella enrichment culture.</title>
        <authorList>
            <person name="Poehlein A."/>
            <person name="Muehling M."/>
            <person name="Daniel R."/>
        </authorList>
    </citation>
    <scope>NUCLEOTIDE SEQUENCE</scope>
</reference>
<dbReference type="AlphaFoldDB" id="A0A1J5TLG1"/>
<dbReference type="Pfam" id="PF13387">
    <property type="entry name" value="Lnb_N"/>
    <property type="match status" value="1"/>
</dbReference>
<dbReference type="InterPro" id="IPR025178">
    <property type="entry name" value="Lnb_N"/>
</dbReference>
<feature type="transmembrane region" description="Helical" evidence="1">
    <location>
        <begin position="317"/>
        <end position="332"/>
    </location>
</feature>
<keyword evidence="1" id="KW-1133">Transmembrane helix</keyword>
<feature type="domain" description="Lnb N-terminal periplasmic" evidence="2">
    <location>
        <begin position="20"/>
        <end position="167"/>
    </location>
</feature>
<gene>
    <name evidence="4" type="ORF">GALL_59130</name>
</gene>
<feature type="transmembrane region" description="Helical" evidence="1">
    <location>
        <begin position="365"/>
        <end position="382"/>
    </location>
</feature>
<dbReference type="Pfam" id="PF25221">
    <property type="entry name" value="5TMH_Lnb"/>
    <property type="match status" value="1"/>
</dbReference>
<name>A0A1J5TLG1_9ZZZZ</name>
<sequence length="384" mass="44323">MKKNSFILLFTVLFLVQKTSAQINYCKTRISLLTCAPADELYATFGHTAIRIIDSTNHTDYVFNYGTFNFDDPDFYTKFMRGKMDYYLSVEQYNDFLVQYREDKRSIHEQELNIDCQQIQTIIDALIVNMQPANKYYKYDFLFDNCTTRVRDIIFSNVKSASVQNPITAKGTTYRDMLHEYLDKGGKPWSKLGIDILLGSIIDKKVNIKQSMFLPDYLMKGVDSAIEKNNAHLAKDNHILLNETPEDNSSNNYLPLIIFILIAAVIIVLSFVNAGWASVAIKIADSFLLYTTGLFGILLLVMWFYTDHIVCSNNYNLFWALPTNVFAAVLVWKKRERMKKYYLAASLITSLLLITWFIIPQQLNIALFPLVVASLIRYIKLYQA</sequence>
<dbReference type="InterPro" id="IPR057436">
    <property type="entry name" value="5TMH_Lnb"/>
</dbReference>
<protein>
    <submittedName>
        <fullName evidence="4">Uncharacterized protein</fullName>
    </submittedName>
</protein>
<evidence type="ECO:0000313" key="4">
    <source>
        <dbReference type="EMBL" id="OIR12846.1"/>
    </source>
</evidence>
<keyword evidence="1" id="KW-0812">Transmembrane</keyword>
<dbReference type="EMBL" id="MLJW01000016">
    <property type="protein sequence ID" value="OIR12846.1"/>
    <property type="molecule type" value="Genomic_DNA"/>
</dbReference>
<feature type="transmembrane region" description="Helical" evidence="1">
    <location>
        <begin position="341"/>
        <end position="359"/>
    </location>
</feature>
<feature type="transmembrane region" description="Helical" evidence="1">
    <location>
        <begin position="253"/>
        <end position="275"/>
    </location>
</feature>
<feature type="transmembrane region" description="Helical" evidence="1">
    <location>
        <begin position="287"/>
        <end position="305"/>
    </location>
</feature>
<comment type="caution">
    <text evidence="4">The sequence shown here is derived from an EMBL/GenBank/DDBJ whole genome shotgun (WGS) entry which is preliminary data.</text>
</comment>
<evidence type="ECO:0000259" key="2">
    <source>
        <dbReference type="Pfam" id="PF13387"/>
    </source>
</evidence>
<accession>A0A1J5TLG1</accession>
<keyword evidence="1" id="KW-0472">Membrane</keyword>
<feature type="domain" description="Lnb-like transmembrane" evidence="3">
    <location>
        <begin position="253"/>
        <end position="382"/>
    </location>
</feature>
<evidence type="ECO:0000256" key="1">
    <source>
        <dbReference type="SAM" id="Phobius"/>
    </source>
</evidence>
<proteinExistence type="predicted"/>
<organism evidence="4">
    <name type="scientific">mine drainage metagenome</name>
    <dbReference type="NCBI Taxonomy" id="410659"/>
    <lineage>
        <taxon>unclassified sequences</taxon>
        <taxon>metagenomes</taxon>
        <taxon>ecological metagenomes</taxon>
    </lineage>
</organism>